<dbReference type="InterPro" id="IPR013320">
    <property type="entry name" value="ConA-like_dom_sf"/>
</dbReference>
<dbReference type="PROSITE" id="PS51257">
    <property type="entry name" value="PROKAR_LIPOPROTEIN"/>
    <property type="match status" value="1"/>
</dbReference>
<protein>
    <recommendedName>
        <fullName evidence="4">GH16 domain-containing protein</fullName>
    </recommendedName>
</protein>
<comment type="similarity">
    <text evidence="1">Belongs to the glycosyl hydrolase 16 family.</text>
</comment>
<evidence type="ECO:0000313" key="6">
    <source>
        <dbReference type="Proteomes" id="UP001162734"/>
    </source>
</evidence>
<dbReference type="SUPFAM" id="SSF49899">
    <property type="entry name" value="Concanavalin A-like lectins/glucanases"/>
    <property type="match status" value="1"/>
</dbReference>
<evidence type="ECO:0000256" key="2">
    <source>
        <dbReference type="SAM" id="MobiDB-lite"/>
    </source>
</evidence>
<evidence type="ECO:0000256" key="3">
    <source>
        <dbReference type="SAM" id="SignalP"/>
    </source>
</evidence>
<feature type="signal peptide" evidence="3">
    <location>
        <begin position="1"/>
        <end position="17"/>
    </location>
</feature>
<dbReference type="Proteomes" id="UP001162734">
    <property type="component" value="Chromosome"/>
</dbReference>
<dbReference type="Gene3D" id="2.60.120.200">
    <property type="match status" value="1"/>
</dbReference>
<name>A0ABN6NFC2_9BACT</name>
<feature type="region of interest" description="Disordered" evidence="2">
    <location>
        <begin position="22"/>
        <end position="68"/>
    </location>
</feature>
<dbReference type="EMBL" id="AP025592">
    <property type="protein sequence ID" value="BDG10738.1"/>
    <property type="molecule type" value="Genomic_DNA"/>
</dbReference>
<keyword evidence="3" id="KW-0732">Signal</keyword>
<keyword evidence="6" id="KW-1185">Reference proteome</keyword>
<organism evidence="5 6">
    <name type="scientific">Anaeromyxobacter paludicola</name>
    <dbReference type="NCBI Taxonomy" id="2918171"/>
    <lineage>
        <taxon>Bacteria</taxon>
        <taxon>Pseudomonadati</taxon>
        <taxon>Myxococcota</taxon>
        <taxon>Myxococcia</taxon>
        <taxon>Myxococcales</taxon>
        <taxon>Cystobacterineae</taxon>
        <taxon>Anaeromyxobacteraceae</taxon>
        <taxon>Anaeromyxobacter</taxon>
    </lineage>
</organism>
<gene>
    <name evidence="5" type="ORF">AMPC_38510</name>
</gene>
<proteinExistence type="inferred from homology"/>
<evidence type="ECO:0000313" key="5">
    <source>
        <dbReference type="EMBL" id="BDG10738.1"/>
    </source>
</evidence>
<dbReference type="InterPro" id="IPR050546">
    <property type="entry name" value="Glycosyl_Hydrlase_16"/>
</dbReference>
<sequence length="308" mass="32788">MGGWRSSVVAVAGLALAAGCGLMPPEKQQSTPSATPTPPPVPGPTPVPTPTGSPTPGPTGTPIPSPLPGYHLVWHDEFDGGGLDPTKWTAVTGPRRDSQRTTDAVSVHDGMVTLETYTEGGTHYTGFLTTGTAFAPTYGYFEARIRFDDAPGEWCSFWLLSPDNGNPLGDPAVAGAEVDIVEHRVTDPKGWTALRDLVKEEVHWDGYGASEKSSPEHVVPLADGSPVQGAWHTYSVLWSDQGYWFYADGALLHSFAQGLSKRGEQVMLTCEVEDASWAGYVPTGGYGARGASQVHMDVDWVRVWAAGP</sequence>
<accession>A0ABN6NFC2</accession>
<dbReference type="RefSeq" id="WP_248343268.1">
    <property type="nucleotide sequence ID" value="NZ_AP025592.1"/>
</dbReference>
<reference evidence="6" key="1">
    <citation type="journal article" date="2022" name="Int. J. Syst. Evol. Microbiol.">
        <title>Anaeromyxobacter oryzae sp. nov., Anaeromyxobacter diazotrophicus sp. nov. and Anaeromyxobacter paludicola sp. nov., isolated from paddy soils.</title>
        <authorList>
            <person name="Itoh H."/>
            <person name="Xu Z."/>
            <person name="Mise K."/>
            <person name="Masuda Y."/>
            <person name="Ushijima N."/>
            <person name="Hayakawa C."/>
            <person name="Shiratori Y."/>
            <person name="Senoo K."/>
        </authorList>
    </citation>
    <scope>NUCLEOTIDE SEQUENCE [LARGE SCALE GENOMIC DNA]</scope>
    <source>
        <strain evidence="6">Red630</strain>
    </source>
</reference>
<dbReference type="Pfam" id="PF00722">
    <property type="entry name" value="Glyco_hydro_16"/>
    <property type="match status" value="1"/>
</dbReference>
<dbReference type="PANTHER" id="PTHR10963">
    <property type="entry name" value="GLYCOSYL HYDROLASE-RELATED"/>
    <property type="match status" value="1"/>
</dbReference>
<feature type="chain" id="PRO_5045705056" description="GH16 domain-containing protein" evidence="3">
    <location>
        <begin position="18"/>
        <end position="308"/>
    </location>
</feature>
<dbReference type="CDD" id="cd00413">
    <property type="entry name" value="Glyco_hydrolase_16"/>
    <property type="match status" value="1"/>
</dbReference>
<feature type="compositionally biased region" description="Pro residues" evidence="2">
    <location>
        <begin position="35"/>
        <end position="67"/>
    </location>
</feature>
<evidence type="ECO:0000256" key="1">
    <source>
        <dbReference type="ARBA" id="ARBA00006865"/>
    </source>
</evidence>
<dbReference type="PANTHER" id="PTHR10963:SF55">
    <property type="entry name" value="GLYCOSIDE HYDROLASE FAMILY 16 PROTEIN"/>
    <property type="match status" value="1"/>
</dbReference>
<feature type="domain" description="GH16" evidence="4">
    <location>
        <begin position="48"/>
        <end position="308"/>
    </location>
</feature>
<dbReference type="InterPro" id="IPR000757">
    <property type="entry name" value="Beta-glucanase-like"/>
</dbReference>
<dbReference type="PROSITE" id="PS51762">
    <property type="entry name" value="GH16_2"/>
    <property type="match status" value="1"/>
</dbReference>
<evidence type="ECO:0000259" key="4">
    <source>
        <dbReference type="PROSITE" id="PS51762"/>
    </source>
</evidence>